<protein>
    <recommendedName>
        <fullName evidence="6">Carboxylic ester hydrolase</fullName>
        <ecNumber evidence="6">3.1.1.-</ecNumber>
    </recommendedName>
</protein>
<evidence type="ECO:0000256" key="5">
    <source>
        <dbReference type="ARBA" id="ARBA00023180"/>
    </source>
</evidence>
<feature type="domain" description="Carboxylesterase type B" evidence="7">
    <location>
        <begin position="26"/>
        <end position="539"/>
    </location>
</feature>
<evidence type="ECO:0000256" key="3">
    <source>
        <dbReference type="ARBA" id="ARBA00022801"/>
    </source>
</evidence>
<feature type="chain" id="PRO_5040529427" description="Carboxylic ester hydrolase" evidence="6">
    <location>
        <begin position="20"/>
        <end position="557"/>
    </location>
</feature>
<dbReference type="EMBL" id="OU896718">
    <property type="protein sequence ID" value="CAH1119274.1"/>
    <property type="molecule type" value="Genomic_DNA"/>
</dbReference>
<sequence length="557" mass="61022">MGSWLVLALSCIFFILVESGKICEKDVVVSTSTGSVKGCYTAERTFGKRKPLYWFRSIPFAEPPVGDLRFAPPQPKKNWTGVIDVSEKMSECVQGSDPVTGSEDCLYLKVYTTKAPKRTNNLPVMVWIYGGAFLGGSADFSDHAPDHLLDEDVIVVSFHYRVGVFGFLSTGDSVVPGNNGIKDQILALKWIKANIRNFGGDPEKITVFGQSAGAAAISYLLQTNETKGLFQKAIIQSGSSLSSWALSRSAPALVSSIAGALEIPGKSSEEMVQGLRSVSAELLQSTASSEMTKQLVSSNPLNGLVYGPVIEPDLPGAVITGKSHELLSEGKFHDIPLMVGYTSLEAMFGSISALIRVWLAKYDTNPTLLVPPSMNTGSVTKSLIAPSLKRKYFGLIPIAISSKKTMRFVSDDQFERPIQEAIRLYSAKSKVYFYRFSYQGGLYGITDRPADGVGHTEDLGYVFHFGYNGTEQDRRVRSQVVRMWTNFAKEGNPTPREDPLLGSVTWQPNGQNLEGNNDLVCLDIDAEITTVVNPNKANMEYWSSLYSKHGKPPYDTY</sequence>
<dbReference type="InterPro" id="IPR029058">
    <property type="entry name" value="AB_hydrolase_fold"/>
</dbReference>
<evidence type="ECO:0000256" key="2">
    <source>
        <dbReference type="ARBA" id="ARBA00022487"/>
    </source>
</evidence>
<dbReference type="SUPFAM" id="SSF53474">
    <property type="entry name" value="alpha/beta-Hydrolases"/>
    <property type="match status" value="1"/>
</dbReference>
<dbReference type="InterPro" id="IPR019826">
    <property type="entry name" value="Carboxylesterase_B_AS"/>
</dbReference>
<keyword evidence="4" id="KW-1015">Disulfide bond</keyword>
<dbReference type="OrthoDB" id="19653at2759"/>
<dbReference type="PROSITE" id="PS00122">
    <property type="entry name" value="CARBOXYLESTERASE_B_1"/>
    <property type="match status" value="1"/>
</dbReference>
<keyword evidence="3 6" id="KW-0378">Hydrolase</keyword>
<feature type="signal peptide" evidence="6">
    <location>
        <begin position="1"/>
        <end position="19"/>
    </location>
</feature>
<accession>A0A9P0GLB3</accession>
<evidence type="ECO:0000256" key="4">
    <source>
        <dbReference type="ARBA" id="ARBA00023157"/>
    </source>
</evidence>
<dbReference type="EC" id="3.1.1.-" evidence="6"/>
<organism evidence="8 9">
    <name type="scientific">Phaedon cochleariae</name>
    <name type="common">Mustard beetle</name>
    <dbReference type="NCBI Taxonomy" id="80249"/>
    <lineage>
        <taxon>Eukaryota</taxon>
        <taxon>Metazoa</taxon>
        <taxon>Ecdysozoa</taxon>
        <taxon>Arthropoda</taxon>
        <taxon>Hexapoda</taxon>
        <taxon>Insecta</taxon>
        <taxon>Pterygota</taxon>
        <taxon>Neoptera</taxon>
        <taxon>Endopterygota</taxon>
        <taxon>Coleoptera</taxon>
        <taxon>Polyphaga</taxon>
        <taxon>Cucujiformia</taxon>
        <taxon>Chrysomeloidea</taxon>
        <taxon>Chrysomelidae</taxon>
        <taxon>Chrysomelinae</taxon>
        <taxon>Chrysomelini</taxon>
        <taxon>Phaedon</taxon>
    </lineage>
</organism>
<evidence type="ECO:0000313" key="9">
    <source>
        <dbReference type="Proteomes" id="UP001153737"/>
    </source>
</evidence>
<dbReference type="GO" id="GO:0052689">
    <property type="term" value="F:carboxylic ester hydrolase activity"/>
    <property type="evidence" value="ECO:0007669"/>
    <property type="project" value="UniProtKB-KW"/>
</dbReference>
<name>A0A9P0GLB3_PHACE</name>
<gene>
    <name evidence="8" type="ORF">PHAECO_LOCUS3246</name>
</gene>
<keyword evidence="9" id="KW-1185">Reference proteome</keyword>
<keyword evidence="2" id="KW-0719">Serine esterase</keyword>
<proteinExistence type="inferred from homology"/>
<dbReference type="Proteomes" id="UP001153737">
    <property type="component" value="Chromosome 12"/>
</dbReference>
<reference evidence="8" key="2">
    <citation type="submission" date="2022-10" db="EMBL/GenBank/DDBJ databases">
        <authorList>
            <consortium name="ENA_rothamsted_submissions"/>
            <consortium name="culmorum"/>
            <person name="King R."/>
        </authorList>
    </citation>
    <scope>NUCLEOTIDE SEQUENCE</scope>
</reference>
<evidence type="ECO:0000256" key="1">
    <source>
        <dbReference type="ARBA" id="ARBA00005964"/>
    </source>
</evidence>
<evidence type="ECO:0000259" key="7">
    <source>
        <dbReference type="Pfam" id="PF00135"/>
    </source>
</evidence>
<evidence type="ECO:0000256" key="6">
    <source>
        <dbReference type="RuleBase" id="RU361235"/>
    </source>
</evidence>
<dbReference type="PANTHER" id="PTHR43142">
    <property type="entry name" value="CARBOXYLIC ESTER HYDROLASE"/>
    <property type="match status" value="1"/>
</dbReference>
<dbReference type="InterPro" id="IPR002018">
    <property type="entry name" value="CarbesteraseB"/>
</dbReference>
<dbReference type="Gene3D" id="3.40.50.1820">
    <property type="entry name" value="alpha/beta hydrolase"/>
    <property type="match status" value="1"/>
</dbReference>
<keyword evidence="5" id="KW-0325">Glycoprotein</keyword>
<comment type="similarity">
    <text evidence="1 6">Belongs to the type-B carboxylesterase/lipase family.</text>
</comment>
<reference evidence="8" key="1">
    <citation type="submission" date="2022-01" db="EMBL/GenBank/DDBJ databases">
        <authorList>
            <person name="King R."/>
        </authorList>
    </citation>
    <scope>NUCLEOTIDE SEQUENCE</scope>
</reference>
<dbReference type="Pfam" id="PF00135">
    <property type="entry name" value="COesterase"/>
    <property type="match status" value="1"/>
</dbReference>
<dbReference type="AlphaFoldDB" id="A0A9P0GLB3"/>
<dbReference type="PANTHER" id="PTHR43142:SF1">
    <property type="entry name" value="CARBOXYLIC ESTER HYDROLASE"/>
    <property type="match status" value="1"/>
</dbReference>
<keyword evidence="6" id="KW-0732">Signal</keyword>
<evidence type="ECO:0000313" key="8">
    <source>
        <dbReference type="EMBL" id="CAH1119274.1"/>
    </source>
</evidence>